<reference evidence="1 2" key="1">
    <citation type="journal article" date="2019" name="Int. J. Syst. Evol. Microbiol.">
        <title>The Global Catalogue of Microorganisms (GCM) 10K type strain sequencing project: providing services to taxonomists for standard genome sequencing and annotation.</title>
        <authorList>
            <consortium name="The Broad Institute Genomics Platform"/>
            <consortium name="The Broad Institute Genome Sequencing Center for Infectious Disease"/>
            <person name="Wu L."/>
            <person name="Ma J."/>
        </authorList>
    </citation>
    <scope>NUCLEOTIDE SEQUENCE [LARGE SCALE GENOMIC DNA]</scope>
    <source>
        <strain evidence="1 2">JCM 10696</strain>
    </source>
</reference>
<dbReference type="RefSeq" id="WP_344248245.1">
    <property type="nucleotide sequence ID" value="NZ_BAAAHH010000103.1"/>
</dbReference>
<proteinExistence type="predicted"/>
<evidence type="ECO:0000313" key="1">
    <source>
        <dbReference type="EMBL" id="GAA0971499.1"/>
    </source>
</evidence>
<protein>
    <recommendedName>
        <fullName evidence="3">Anti-sigma regulatory factor (Ser/Thr protein kinase)</fullName>
    </recommendedName>
</protein>
<sequence>MNATFLETVMHDVAVWTLPGNDPRVVGIARDHVAGHLAGHPAQDGARRVVSELVTNAHIHSRSGREGGLIGVGVAIRRNGDVSVIVSDDGPAEPHEGERVDYGRGLFICAYFGHIVIEEEPDGCQVFTVTIGAQEEDK</sequence>
<accession>A0ABN1S360</accession>
<dbReference type="InterPro" id="IPR036890">
    <property type="entry name" value="HATPase_C_sf"/>
</dbReference>
<evidence type="ECO:0008006" key="3">
    <source>
        <dbReference type="Google" id="ProtNLM"/>
    </source>
</evidence>
<organism evidence="1 2">
    <name type="scientific">Actinocorallia libanotica</name>
    <dbReference type="NCBI Taxonomy" id="46162"/>
    <lineage>
        <taxon>Bacteria</taxon>
        <taxon>Bacillati</taxon>
        <taxon>Actinomycetota</taxon>
        <taxon>Actinomycetes</taxon>
        <taxon>Streptosporangiales</taxon>
        <taxon>Thermomonosporaceae</taxon>
        <taxon>Actinocorallia</taxon>
    </lineage>
</organism>
<keyword evidence="2" id="KW-1185">Reference proteome</keyword>
<dbReference type="CDD" id="cd16936">
    <property type="entry name" value="HATPase_RsbW-like"/>
    <property type="match status" value="1"/>
</dbReference>
<dbReference type="EMBL" id="BAAAHH010000103">
    <property type="protein sequence ID" value="GAA0971499.1"/>
    <property type="molecule type" value="Genomic_DNA"/>
</dbReference>
<evidence type="ECO:0000313" key="2">
    <source>
        <dbReference type="Proteomes" id="UP001500665"/>
    </source>
</evidence>
<name>A0ABN1S360_9ACTN</name>
<dbReference type="Proteomes" id="UP001500665">
    <property type="component" value="Unassembled WGS sequence"/>
</dbReference>
<comment type="caution">
    <text evidence="1">The sequence shown here is derived from an EMBL/GenBank/DDBJ whole genome shotgun (WGS) entry which is preliminary data.</text>
</comment>
<dbReference type="Gene3D" id="3.30.565.10">
    <property type="entry name" value="Histidine kinase-like ATPase, C-terminal domain"/>
    <property type="match status" value="1"/>
</dbReference>
<gene>
    <name evidence="1" type="ORF">GCM10009550_79620</name>
</gene>
<dbReference type="SUPFAM" id="SSF55874">
    <property type="entry name" value="ATPase domain of HSP90 chaperone/DNA topoisomerase II/histidine kinase"/>
    <property type="match status" value="1"/>
</dbReference>